<evidence type="ECO:0000256" key="1">
    <source>
        <dbReference type="SAM" id="MobiDB-lite"/>
    </source>
</evidence>
<proteinExistence type="predicted"/>
<accession>A0A0F9K2S2</accession>
<dbReference type="InterPro" id="IPR044038">
    <property type="entry name" value="dATP/dGTP_diPOhydrolase_N"/>
</dbReference>
<organism evidence="3">
    <name type="scientific">marine sediment metagenome</name>
    <dbReference type="NCBI Taxonomy" id="412755"/>
    <lineage>
        <taxon>unclassified sequences</taxon>
        <taxon>metagenomes</taxon>
        <taxon>ecological metagenomes</taxon>
    </lineage>
</organism>
<sequence>MPRMPKKIPDKPTKPPPMPGLKYDSEKPRWDLLPLDIIEEIVKVLTIGAQKYDDDNWRKVENGKKRYYAALMRHIKDWQSGEMLDQETGLPHLAHAGCCLIFIMGLEKEGK</sequence>
<gene>
    <name evidence="3" type="ORF">LCGC14_1685970</name>
</gene>
<dbReference type="Pfam" id="PF18909">
    <property type="entry name" value="dGTP_diPhyd_N"/>
    <property type="match status" value="1"/>
</dbReference>
<reference evidence="3" key="1">
    <citation type="journal article" date="2015" name="Nature">
        <title>Complex archaea that bridge the gap between prokaryotes and eukaryotes.</title>
        <authorList>
            <person name="Spang A."/>
            <person name="Saw J.H."/>
            <person name="Jorgensen S.L."/>
            <person name="Zaremba-Niedzwiedzka K."/>
            <person name="Martijn J."/>
            <person name="Lind A.E."/>
            <person name="van Eijk R."/>
            <person name="Schleper C."/>
            <person name="Guy L."/>
            <person name="Ettema T.J."/>
        </authorList>
    </citation>
    <scope>NUCLEOTIDE SEQUENCE</scope>
</reference>
<name>A0A0F9K2S2_9ZZZZ</name>
<dbReference type="AlphaFoldDB" id="A0A0F9K2S2"/>
<comment type="caution">
    <text evidence="3">The sequence shown here is derived from an EMBL/GenBank/DDBJ whole genome shotgun (WGS) entry which is preliminary data.</text>
</comment>
<evidence type="ECO:0000313" key="3">
    <source>
        <dbReference type="EMBL" id="KKM16423.1"/>
    </source>
</evidence>
<dbReference type="EMBL" id="LAZR01014678">
    <property type="protein sequence ID" value="KKM16423.1"/>
    <property type="molecule type" value="Genomic_DNA"/>
</dbReference>
<feature type="region of interest" description="Disordered" evidence="1">
    <location>
        <begin position="1"/>
        <end position="25"/>
    </location>
</feature>
<feature type="domain" description="dATP/dGTP diphosphohydrolase N-terminal" evidence="2">
    <location>
        <begin position="19"/>
        <end position="110"/>
    </location>
</feature>
<protein>
    <recommendedName>
        <fullName evidence="2">dATP/dGTP diphosphohydrolase N-terminal domain-containing protein</fullName>
    </recommendedName>
</protein>
<evidence type="ECO:0000259" key="2">
    <source>
        <dbReference type="Pfam" id="PF18909"/>
    </source>
</evidence>